<keyword evidence="3" id="KW-1185">Reference proteome</keyword>
<feature type="domain" description="Dienelactone hydrolase" evidence="1">
    <location>
        <begin position="37"/>
        <end position="242"/>
    </location>
</feature>
<evidence type="ECO:0000259" key="1">
    <source>
        <dbReference type="Pfam" id="PF01738"/>
    </source>
</evidence>
<dbReference type="PANTHER" id="PTHR47668">
    <property type="entry name" value="DIENELACTONE HYDROLASE FAMILY PROTEIN (AFU_ORTHOLOGUE AFUA_6G01940)"/>
    <property type="match status" value="1"/>
</dbReference>
<gene>
    <name evidence="2" type="ORF">RSOLAG22IIIB_10973</name>
</gene>
<dbReference type="InterPro" id="IPR029058">
    <property type="entry name" value="AB_hydrolase_fold"/>
</dbReference>
<dbReference type="Pfam" id="PF01738">
    <property type="entry name" value="DLH"/>
    <property type="match status" value="1"/>
</dbReference>
<proteinExistence type="predicted"/>
<dbReference type="Gene3D" id="3.40.50.1820">
    <property type="entry name" value="alpha/beta hydrolase"/>
    <property type="match status" value="1"/>
</dbReference>
<accession>A0A0K6G643</accession>
<evidence type="ECO:0000313" key="3">
    <source>
        <dbReference type="Proteomes" id="UP000044841"/>
    </source>
</evidence>
<reference evidence="2 3" key="1">
    <citation type="submission" date="2015-07" db="EMBL/GenBank/DDBJ databases">
        <authorList>
            <person name="Noorani M."/>
        </authorList>
    </citation>
    <scope>NUCLEOTIDE SEQUENCE [LARGE SCALE GENOMIC DNA]</scope>
    <source>
        <strain evidence="2">BBA 69670</strain>
    </source>
</reference>
<dbReference type="AlphaFoldDB" id="A0A0K6G643"/>
<dbReference type="InterPro" id="IPR002925">
    <property type="entry name" value="Dienelactn_hydro"/>
</dbReference>
<dbReference type="EMBL" id="CYGV01001409">
    <property type="protein sequence ID" value="CUA74088.1"/>
    <property type="molecule type" value="Genomic_DNA"/>
</dbReference>
<name>A0A0K6G643_9AGAM</name>
<dbReference type="Proteomes" id="UP000044841">
    <property type="component" value="Unassembled WGS sequence"/>
</dbReference>
<dbReference type="SUPFAM" id="SSF53474">
    <property type="entry name" value="alpha/beta-Hydrolases"/>
    <property type="match status" value="1"/>
</dbReference>
<dbReference type="PANTHER" id="PTHR47668:SF1">
    <property type="entry name" value="DIENELACTONE HYDROLASE DOMAIN-CONTAINING PROTEIN-RELATED"/>
    <property type="match status" value="1"/>
</dbReference>
<protein>
    <submittedName>
        <fullName evidence="2">Putative AIM2 family protein C30D10,14 [Schizosaccharomyces pombe 972h-]</fullName>
    </submittedName>
</protein>
<sequence>MSIIPGDNPVCCTLVPKVTDANYKPRGETEYINGTATYVIGEKSSKKAIVVAMDAFGMAPLTQQGCDVLASYGFYVLMPDLLGDQVVRPEDLGFDTPEKQEKRRRWFASAGNPQGRLAEFVGYGEYLRCKGFVVGSLGFCWGAKLVLLASREPAPYSAIAAVHPTLLKPEDAALCKVPLGLYPSKDEDPTIMESFVKVARDYKLYAEAFHGFAAARADLENPIYKEAYEDVYGRLAAFFNQHLESSKL</sequence>
<organism evidence="2 3">
    <name type="scientific">Rhizoctonia solani</name>
    <dbReference type="NCBI Taxonomy" id="456999"/>
    <lineage>
        <taxon>Eukaryota</taxon>
        <taxon>Fungi</taxon>
        <taxon>Dikarya</taxon>
        <taxon>Basidiomycota</taxon>
        <taxon>Agaricomycotina</taxon>
        <taxon>Agaricomycetes</taxon>
        <taxon>Cantharellales</taxon>
        <taxon>Ceratobasidiaceae</taxon>
        <taxon>Rhizoctonia</taxon>
    </lineage>
</organism>
<evidence type="ECO:0000313" key="2">
    <source>
        <dbReference type="EMBL" id="CUA74088.1"/>
    </source>
</evidence>
<dbReference type="GO" id="GO:0016787">
    <property type="term" value="F:hydrolase activity"/>
    <property type="evidence" value="ECO:0007669"/>
    <property type="project" value="InterPro"/>
</dbReference>